<accession>A0A919GFW9</accession>
<dbReference type="AlphaFoldDB" id="A0A919GFW9"/>
<organism evidence="3 4">
    <name type="scientific">Streptomyces sulfonofaciens</name>
    <dbReference type="NCBI Taxonomy" id="68272"/>
    <lineage>
        <taxon>Bacteria</taxon>
        <taxon>Bacillati</taxon>
        <taxon>Actinomycetota</taxon>
        <taxon>Actinomycetes</taxon>
        <taxon>Kitasatosporales</taxon>
        <taxon>Streptomycetaceae</taxon>
        <taxon>Streptomyces</taxon>
    </lineage>
</organism>
<feature type="compositionally biased region" description="Polar residues" evidence="1">
    <location>
        <begin position="30"/>
        <end position="42"/>
    </location>
</feature>
<dbReference type="SUPFAM" id="SSF55008">
    <property type="entry name" value="HMA, heavy metal-associated domain"/>
    <property type="match status" value="1"/>
</dbReference>
<reference evidence="3" key="2">
    <citation type="submission" date="2020-09" db="EMBL/GenBank/DDBJ databases">
        <authorList>
            <person name="Sun Q."/>
            <person name="Ohkuma M."/>
        </authorList>
    </citation>
    <scope>NUCLEOTIDE SEQUENCE</scope>
    <source>
        <strain evidence="3">JCM 5069</strain>
    </source>
</reference>
<dbReference type="GO" id="GO:0046872">
    <property type="term" value="F:metal ion binding"/>
    <property type="evidence" value="ECO:0007669"/>
    <property type="project" value="InterPro"/>
</dbReference>
<dbReference type="Proteomes" id="UP000603708">
    <property type="component" value="Unassembled WGS sequence"/>
</dbReference>
<dbReference type="EMBL" id="BNCD01000013">
    <property type="protein sequence ID" value="GHH83251.1"/>
    <property type="molecule type" value="Genomic_DNA"/>
</dbReference>
<dbReference type="PROSITE" id="PS50846">
    <property type="entry name" value="HMA_2"/>
    <property type="match status" value="1"/>
</dbReference>
<keyword evidence="4" id="KW-1185">Reference proteome</keyword>
<name>A0A919GFW9_9ACTN</name>
<dbReference type="Pfam" id="PF00403">
    <property type="entry name" value="HMA"/>
    <property type="match status" value="1"/>
</dbReference>
<feature type="region of interest" description="Disordered" evidence="1">
    <location>
        <begin position="1"/>
        <end position="44"/>
    </location>
</feature>
<reference evidence="3" key="1">
    <citation type="journal article" date="2014" name="Int. J. Syst. Evol. Microbiol.">
        <title>Complete genome sequence of Corynebacterium casei LMG S-19264T (=DSM 44701T), isolated from a smear-ripened cheese.</title>
        <authorList>
            <consortium name="US DOE Joint Genome Institute (JGI-PGF)"/>
            <person name="Walter F."/>
            <person name="Albersmeier A."/>
            <person name="Kalinowski J."/>
            <person name="Ruckert C."/>
        </authorList>
    </citation>
    <scope>NUCLEOTIDE SEQUENCE</scope>
    <source>
        <strain evidence="3">JCM 5069</strain>
    </source>
</reference>
<gene>
    <name evidence="3" type="ORF">GCM10018793_44860</name>
</gene>
<sequence length="115" mass="11900">MRHLLRGTRMPAPAPAPTRTRTAPPKENEMATQSETPQQTPSAEGLITAVYQVTGMTCGHCEGAVAQEVGELAGVSSVRAEAATGRVTVVSAAPLDDAEVRAAVDEAGYELVGRA</sequence>
<feature type="domain" description="HMA" evidence="2">
    <location>
        <begin position="47"/>
        <end position="112"/>
    </location>
</feature>
<feature type="compositionally biased region" description="Low complexity" evidence="1">
    <location>
        <begin position="7"/>
        <end position="23"/>
    </location>
</feature>
<evidence type="ECO:0000313" key="3">
    <source>
        <dbReference type="EMBL" id="GHH83251.1"/>
    </source>
</evidence>
<proteinExistence type="predicted"/>
<evidence type="ECO:0000259" key="2">
    <source>
        <dbReference type="PROSITE" id="PS50846"/>
    </source>
</evidence>
<evidence type="ECO:0000256" key="1">
    <source>
        <dbReference type="SAM" id="MobiDB-lite"/>
    </source>
</evidence>
<comment type="caution">
    <text evidence="3">The sequence shown here is derived from an EMBL/GenBank/DDBJ whole genome shotgun (WGS) entry which is preliminary data.</text>
</comment>
<dbReference type="Gene3D" id="3.30.70.100">
    <property type="match status" value="1"/>
</dbReference>
<dbReference type="InterPro" id="IPR036163">
    <property type="entry name" value="HMA_dom_sf"/>
</dbReference>
<protein>
    <recommendedName>
        <fullName evidence="2">HMA domain-containing protein</fullName>
    </recommendedName>
</protein>
<dbReference type="InterPro" id="IPR006121">
    <property type="entry name" value="HMA_dom"/>
</dbReference>
<evidence type="ECO:0000313" key="4">
    <source>
        <dbReference type="Proteomes" id="UP000603708"/>
    </source>
</evidence>
<dbReference type="CDD" id="cd00371">
    <property type="entry name" value="HMA"/>
    <property type="match status" value="1"/>
</dbReference>